<dbReference type="RefSeq" id="WP_034377416.1">
    <property type="nucleotide sequence ID" value="NZ_CP006704.1"/>
</dbReference>
<evidence type="ECO:0000313" key="1">
    <source>
        <dbReference type="EMBL" id="AIJ49272.1"/>
    </source>
</evidence>
<reference evidence="1 2" key="1">
    <citation type="journal article" date="2014" name="Genome Announc.">
        <title>Complete Genome Sequence of Polychlorinated Biphenyl Degrader Comamonas testosteroni TK102 (NBRC 109938).</title>
        <authorList>
            <person name="Fukuda K."/>
            <person name="Hosoyama A."/>
            <person name="Tsuchikane K."/>
            <person name="Ohji S."/>
            <person name="Yamazoe A."/>
            <person name="Fujita N."/>
            <person name="Shintani M."/>
            <person name="Kimbara K."/>
        </authorList>
    </citation>
    <scope>NUCLEOTIDE SEQUENCE [LARGE SCALE GENOMIC DNA]</scope>
    <source>
        <strain evidence="1">TK102</strain>
    </source>
</reference>
<dbReference type="Proteomes" id="UP000028782">
    <property type="component" value="Chromosome"/>
</dbReference>
<dbReference type="EMBL" id="CP006704">
    <property type="protein sequence ID" value="AIJ49272.1"/>
    <property type="molecule type" value="Genomic_DNA"/>
</dbReference>
<dbReference type="Pfam" id="PF18977">
    <property type="entry name" value="DUF5713"/>
    <property type="match status" value="1"/>
</dbReference>
<gene>
    <name evidence="1" type="ORF">O987_26010</name>
</gene>
<dbReference type="HOGENOM" id="CLU_141672_1_0_4"/>
<name>A0A076Q0Q6_COMTE</name>
<protein>
    <submittedName>
        <fullName evidence="1">Uncharacterized protein</fullName>
    </submittedName>
</protein>
<proteinExistence type="predicted"/>
<sequence length="113" mass="13080">MSPANAILNHHAFLQEMYEDSYFPEELVRKGEDILRELCLQIDQQKPQNLEQLYRLSHAATERFNDLQQAFEEQGSEMETAARECIAADFEAIARAYGFADADVQELIAPREW</sequence>
<dbReference type="AlphaFoldDB" id="A0A076Q0Q6"/>
<organism evidence="1 2">
    <name type="scientific">Comamonas testosteroni TK102</name>
    <dbReference type="NCBI Taxonomy" id="1392005"/>
    <lineage>
        <taxon>Bacteria</taxon>
        <taxon>Pseudomonadati</taxon>
        <taxon>Pseudomonadota</taxon>
        <taxon>Betaproteobacteria</taxon>
        <taxon>Burkholderiales</taxon>
        <taxon>Comamonadaceae</taxon>
        <taxon>Comamonas</taxon>
    </lineage>
</organism>
<accession>A0A076Q0Q6</accession>
<evidence type="ECO:0000313" key="2">
    <source>
        <dbReference type="Proteomes" id="UP000028782"/>
    </source>
</evidence>
<dbReference type="InterPro" id="IPR043767">
    <property type="entry name" value="DUF5713"/>
</dbReference>
<dbReference type="KEGG" id="ctes:O987_26010"/>